<dbReference type="Pfam" id="PF14833">
    <property type="entry name" value="NAD_binding_11"/>
    <property type="match status" value="1"/>
</dbReference>
<feature type="domain" description="6-phosphogluconate dehydrogenase NADP-binding" evidence="4">
    <location>
        <begin position="7"/>
        <end position="163"/>
    </location>
</feature>
<organism evidence="6 7">
    <name type="scientific">Martelella endophytica</name>
    <dbReference type="NCBI Taxonomy" id="1486262"/>
    <lineage>
        <taxon>Bacteria</taxon>
        <taxon>Pseudomonadati</taxon>
        <taxon>Pseudomonadota</taxon>
        <taxon>Alphaproteobacteria</taxon>
        <taxon>Hyphomicrobiales</taxon>
        <taxon>Aurantimonadaceae</taxon>
        <taxon>Martelella</taxon>
    </lineage>
</organism>
<evidence type="ECO:0000259" key="4">
    <source>
        <dbReference type="Pfam" id="PF03446"/>
    </source>
</evidence>
<keyword evidence="2" id="KW-0520">NAD</keyword>
<accession>A0A0D5LNN5</accession>
<dbReference type="Gene3D" id="3.40.50.720">
    <property type="entry name" value="NAD(P)-binding Rossmann-like Domain"/>
    <property type="match status" value="1"/>
</dbReference>
<dbReference type="InterPro" id="IPR015815">
    <property type="entry name" value="HIBADH-related"/>
</dbReference>
<dbReference type="HOGENOM" id="CLU_035117_0_3_5"/>
<evidence type="ECO:0000256" key="1">
    <source>
        <dbReference type="ARBA" id="ARBA00023002"/>
    </source>
</evidence>
<dbReference type="OrthoDB" id="9812907at2"/>
<proteinExistence type="predicted"/>
<dbReference type="Gene3D" id="1.10.1040.10">
    <property type="entry name" value="N-(1-d-carboxylethyl)-l-norvaline Dehydrogenase, domain 2"/>
    <property type="match status" value="1"/>
</dbReference>
<name>A0A0D5LNN5_MAREN</name>
<dbReference type="RefSeq" id="WP_045680619.1">
    <property type="nucleotide sequence ID" value="NZ_CP010803.1"/>
</dbReference>
<feature type="active site" evidence="3">
    <location>
        <position position="172"/>
    </location>
</feature>
<evidence type="ECO:0000259" key="5">
    <source>
        <dbReference type="Pfam" id="PF14833"/>
    </source>
</evidence>
<dbReference type="AlphaFoldDB" id="A0A0D5LNN5"/>
<dbReference type="KEGG" id="mey:TM49_08795"/>
<dbReference type="GO" id="GO:0016491">
    <property type="term" value="F:oxidoreductase activity"/>
    <property type="evidence" value="ECO:0007669"/>
    <property type="project" value="UniProtKB-KW"/>
</dbReference>
<evidence type="ECO:0000256" key="2">
    <source>
        <dbReference type="ARBA" id="ARBA00023027"/>
    </source>
</evidence>
<dbReference type="GO" id="GO:0050661">
    <property type="term" value="F:NADP binding"/>
    <property type="evidence" value="ECO:0007669"/>
    <property type="project" value="InterPro"/>
</dbReference>
<dbReference type="EMBL" id="CP010803">
    <property type="protein sequence ID" value="AJY45761.1"/>
    <property type="molecule type" value="Genomic_DNA"/>
</dbReference>
<dbReference type="InterPro" id="IPR013328">
    <property type="entry name" value="6PGD_dom2"/>
</dbReference>
<keyword evidence="1" id="KW-0560">Oxidoreductase</keyword>
<dbReference type="STRING" id="1486262.TM49_08795"/>
<dbReference type="PIRSF" id="PIRSF000103">
    <property type="entry name" value="HIBADH"/>
    <property type="match status" value="1"/>
</dbReference>
<dbReference type="InterPro" id="IPR029154">
    <property type="entry name" value="HIBADH-like_NADP-bd"/>
</dbReference>
<feature type="domain" description="3-hydroxyisobutyrate dehydrogenase-like NAD-binding" evidence="5">
    <location>
        <begin position="166"/>
        <end position="285"/>
    </location>
</feature>
<dbReference type="PANTHER" id="PTHR43580:SF2">
    <property type="entry name" value="CYTOKINE-LIKE NUCLEAR FACTOR N-PAC"/>
    <property type="match status" value="1"/>
</dbReference>
<dbReference type="SUPFAM" id="SSF51735">
    <property type="entry name" value="NAD(P)-binding Rossmann-fold domains"/>
    <property type="match status" value="1"/>
</dbReference>
<gene>
    <name evidence="6" type="ORF">TM49_08795</name>
</gene>
<protein>
    <submittedName>
        <fullName evidence="6">3-hydroxyacid dehydrogenase</fullName>
    </submittedName>
</protein>
<dbReference type="PANTHER" id="PTHR43580">
    <property type="entry name" value="OXIDOREDUCTASE GLYR1-RELATED"/>
    <property type="match status" value="1"/>
</dbReference>
<dbReference type="Pfam" id="PF03446">
    <property type="entry name" value="NAD_binding_2"/>
    <property type="match status" value="1"/>
</dbReference>
<evidence type="ECO:0000256" key="3">
    <source>
        <dbReference type="PIRSR" id="PIRSR000103-1"/>
    </source>
</evidence>
<dbReference type="InterPro" id="IPR008927">
    <property type="entry name" value="6-PGluconate_DH-like_C_sf"/>
</dbReference>
<reference evidence="6 7" key="1">
    <citation type="journal article" date="2015" name="Genome Announc.">
        <title>Complete genome sequence of Martelella endophytica YC6887, which has antifungal activity associated with a halophyte.</title>
        <authorList>
            <person name="Khan A."/>
            <person name="Khan H."/>
            <person name="Chung E.J."/>
            <person name="Hossain M.T."/>
            <person name="Chung Y.R."/>
        </authorList>
    </citation>
    <scope>NUCLEOTIDE SEQUENCE [LARGE SCALE GENOMIC DNA]</scope>
    <source>
        <strain evidence="6">YC6887</strain>
    </source>
</reference>
<evidence type="ECO:0000313" key="7">
    <source>
        <dbReference type="Proteomes" id="UP000032611"/>
    </source>
</evidence>
<sequence>MADVKETIGICGMGRMGTAMARRLSAYGFPLVVWSRSGVSMELASETHAEVALNPATLARKADIIITSLINDEAVSAVLEALVSTSLPGKLVVETSTVSPSLLSQFSGHIKAKGGSAIDAPISGGPETVIDGRAGFYIGGADIDFERFLPVAQTLSNRIHHAGSLGTGAAAKIVNNMVLCGYWEVLREALTTGKRAGLTLEKMLEILMTSPGGTPALKARAPRILGHDRSVGFPVRGAVKDATLFAGVADSYDVDTPAIDAALASYRACLEKGDGDEDLAAMLRMALAVD</sequence>
<dbReference type="InterPro" id="IPR051265">
    <property type="entry name" value="HIBADH-related_NP60_sf"/>
</dbReference>
<dbReference type="InterPro" id="IPR006115">
    <property type="entry name" value="6PGDH_NADP-bd"/>
</dbReference>
<keyword evidence="7" id="KW-1185">Reference proteome</keyword>
<dbReference type="SUPFAM" id="SSF48179">
    <property type="entry name" value="6-phosphogluconate dehydrogenase C-terminal domain-like"/>
    <property type="match status" value="1"/>
</dbReference>
<dbReference type="GO" id="GO:0051287">
    <property type="term" value="F:NAD binding"/>
    <property type="evidence" value="ECO:0007669"/>
    <property type="project" value="InterPro"/>
</dbReference>
<evidence type="ECO:0000313" key="6">
    <source>
        <dbReference type="EMBL" id="AJY45761.1"/>
    </source>
</evidence>
<dbReference type="InterPro" id="IPR036291">
    <property type="entry name" value="NAD(P)-bd_dom_sf"/>
</dbReference>
<dbReference type="PATRIC" id="fig|1486262.3.peg.1821"/>
<dbReference type="Proteomes" id="UP000032611">
    <property type="component" value="Chromosome"/>
</dbReference>